<name>L1IEV6_GUITC</name>
<dbReference type="GeneID" id="17291179"/>
<gene>
    <name evidence="1" type="ORF">GUITHDRAFT_155730</name>
</gene>
<sequence length="139" mass="14515">MSGAGMTGHAGSSFLLNPSYGVQDMEGSGLLRDSFSHPSDLYPLESFAPSAESFQHSLGSFASSGDAFVGNGGQSAPSNGHKRSESVDNFGLDEILSMPWLSEDPENLITGPSSMSSLGDLSPVTSGLIPEWTIGKSKW</sequence>
<dbReference type="PaxDb" id="55529-EKX34449"/>
<evidence type="ECO:0000313" key="2">
    <source>
        <dbReference type="EnsemblProtists" id="EKX34449"/>
    </source>
</evidence>
<evidence type="ECO:0000313" key="1">
    <source>
        <dbReference type="EMBL" id="EKX34449.1"/>
    </source>
</evidence>
<dbReference type="AlphaFoldDB" id="L1IEV6"/>
<dbReference type="EMBL" id="JH993109">
    <property type="protein sequence ID" value="EKX34449.1"/>
    <property type="molecule type" value="Genomic_DNA"/>
</dbReference>
<evidence type="ECO:0000313" key="3">
    <source>
        <dbReference type="Proteomes" id="UP000011087"/>
    </source>
</evidence>
<proteinExistence type="predicted"/>
<reference evidence="2" key="3">
    <citation type="submission" date="2015-06" db="UniProtKB">
        <authorList>
            <consortium name="EnsemblProtists"/>
        </authorList>
    </citation>
    <scope>IDENTIFICATION</scope>
</reference>
<dbReference type="Proteomes" id="UP000011087">
    <property type="component" value="Unassembled WGS sequence"/>
</dbReference>
<reference evidence="3" key="2">
    <citation type="submission" date="2012-11" db="EMBL/GenBank/DDBJ databases">
        <authorList>
            <person name="Kuo A."/>
            <person name="Curtis B.A."/>
            <person name="Tanifuji G."/>
            <person name="Burki F."/>
            <person name="Gruber A."/>
            <person name="Irimia M."/>
            <person name="Maruyama S."/>
            <person name="Arias M.C."/>
            <person name="Ball S.G."/>
            <person name="Gile G.H."/>
            <person name="Hirakawa Y."/>
            <person name="Hopkins J.F."/>
            <person name="Rensing S.A."/>
            <person name="Schmutz J."/>
            <person name="Symeonidi A."/>
            <person name="Elias M."/>
            <person name="Eveleigh R.J."/>
            <person name="Herman E.K."/>
            <person name="Klute M.J."/>
            <person name="Nakayama T."/>
            <person name="Obornik M."/>
            <person name="Reyes-Prieto A."/>
            <person name="Armbrust E.V."/>
            <person name="Aves S.J."/>
            <person name="Beiko R.G."/>
            <person name="Coutinho P."/>
            <person name="Dacks J.B."/>
            <person name="Durnford D.G."/>
            <person name="Fast N.M."/>
            <person name="Green B.R."/>
            <person name="Grisdale C."/>
            <person name="Hempe F."/>
            <person name="Henrissat B."/>
            <person name="Hoppner M.P."/>
            <person name="Ishida K.-I."/>
            <person name="Kim E."/>
            <person name="Koreny L."/>
            <person name="Kroth P.G."/>
            <person name="Liu Y."/>
            <person name="Malik S.-B."/>
            <person name="Maier U.G."/>
            <person name="McRose D."/>
            <person name="Mock T."/>
            <person name="Neilson J.A."/>
            <person name="Onodera N.T."/>
            <person name="Poole A.M."/>
            <person name="Pritham E.J."/>
            <person name="Richards T.A."/>
            <person name="Rocap G."/>
            <person name="Roy S.W."/>
            <person name="Sarai C."/>
            <person name="Schaack S."/>
            <person name="Shirato S."/>
            <person name="Slamovits C.H."/>
            <person name="Spencer D.F."/>
            <person name="Suzuki S."/>
            <person name="Worden A.Z."/>
            <person name="Zauner S."/>
            <person name="Barry K."/>
            <person name="Bell C."/>
            <person name="Bharti A.K."/>
            <person name="Crow J.A."/>
            <person name="Grimwood J."/>
            <person name="Kramer R."/>
            <person name="Lindquist E."/>
            <person name="Lucas S."/>
            <person name="Salamov A."/>
            <person name="McFadden G.I."/>
            <person name="Lane C.E."/>
            <person name="Keeling P.J."/>
            <person name="Gray M.W."/>
            <person name="Grigoriev I.V."/>
            <person name="Archibald J.M."/>
        </authorList>
    </citation>
    <scope>NUCLEOTIDE SEQUENCE</scope>
    <source>
        <strain evidence="3">CCMP2712</strain>
    </source>
</reference>
<reference evidence="1 3" key="1">
    <citation type="journal article" date="2012" name="Nature">
        <title>Algal genomes reveal evolutionary mosaicism and the fate of nucleomorphs.</title>
        <authorList>
            <consortium name="DOE Joint Genome Institute"/>
            <person name="Curtis B.A."/>
            <person name="Tanifuji G."/>
            <person name="Burki F."/>
            <person name="Gruber A."/>
            <person name="Irimia M."/>
            <person name="Maruyama S."/>
            <person name="Arias M.C."/>
            <person name="Ball S.G."/>
            <person name="Gile G.H."/>
            <person name="Hirakawa Y."/>
            <person name="Hopkins J.F."/>
            <person name="Kuo A."/>
            <person name="Rensing S.A."/>
            <person name="Schmutz J."/>
            <person name="Symeonidi A."/>
            <person name="Elias M."/>
            <person name="Eveleigh R.J."/>
            <person name="Herman E.K."/>
            <person name="Klute M.J."/>
            <person name="Nakayama T."/>
            <person name="Obornik M."/>
            <person name="Reyes-Prieto A."/>
            <person name="Armbrust E.V."/>
            <person name="Aves S.J."/>
            <person name="Beiko R.G."/>
            <person name="Coutinho P."/>
            <person name="Dacks J.B."/>
            <person name="Durnford D.G."/>
            <person name="Fast N.M."/>
            <person name="Green B.R."/>
            <person name="Grisdale C.J."/>
            <person name="Hempel F."/>
            <person name="Henrissat B."/>
            <person name="Hoppner M.P."/>
            <person name="Ishida K."/>
            <person name="Kim E."/>
            <person name="Koreny L."/>
            <person name="Kroth P.G."/>
            <person name="Liu Y."/>
            <person name="Malik S.B."/>
            <person name="Maier U.G."/>
            <person name="McRose D."/>
            <person name="Mock T."/>
            <person name="Neilson J.A."/>
            <person name="Onodera N.T."/>
            <person name="Poole A.M."/>
            <person name="Pritham E.J."/>
            <person name="Richards T.A."/>
            <person name="Rocap G."/>
            <person name="Roy S.W."/>
            <person name="Sarai C."/>
            <person name="Schaack S."/>
            <person name="Shirato S."/>
            <person name="Slamovits C.H."/>
            <person name="Spencer D.F."/>
            <person name="Suzuki S."/>
            <person name="Worden A.Z."/>
            <person name="Zauner S."/>
            <person name="Barry K."/>
            <person name="Bell C."/>
            <person name="Bharti A.K."/>
            <person name="Crow J.A."/>
            <person name="Grimwood J."/>
            <person name="Kramer R."/>
            <person name="Lindquist E."/>
            <person name="Lucas S."/>
            <person name="Salamov A."/>
            <person name="McFadden G.I."/>
            <person name="Lane C.E."/>
            <person name="Keeling P.J."/>
            <person name="Gray M.W."/>
            <person name="Grigoriev I.V."/>
            <person name="Archibald J.M."/>
        </authorList>
    </citation>
    <scope>NUCLEOTIDE SEQUENCE</scope>
    <source>
        <strain evidence="1 3">CCMP2712</strain>
    </source>
</reference>
<dbReference type="RefSeq" id="XP_005821429.1">
    <property type="nucleotide sequence ID" value="XM_005821372.1"/>
</dbReference>
<dbReference type="EnsemblProtists" id="EKX34449">
    <property type="protein sequence ID" value="EKX34449"/>
    <property type="gene ID" value="GUITHDRAFT_155730"/>
</dbReference>
<dbReference type="HOGENOM" id="CLU_1848886_0_0_1"/>
<keyword evidence="3" id="KW-1185">Reference proteome</keyword>
<protein>
    <submittedName>
        <fullName evidence="1 2">Uncharacterized protein</fullName>
    </submittedName>
</protein>
<organism evidence="1">
    <name type="scientific">Guillardia theta (strain CCMP2712)</name>
    <name type="common">Cryptophyte</name>
    <dbReference type="NCBI Taxonomy" id="905079"/>
    <lineage>
        <taxon>Eukaryota</taxon>
        <taxon>Cryptophyceae</taxon>
        <taxon>Pyrenomonadales</taxon>
        <taxon>Geminigeraceae</taxon>
        <taxon>Guillardia</taxon>
    </lineage>
</organism>
<accession>L1IEV6</accession>
<dbReference type="KEGG" id="gtt:GUITHDRAFT_155730"/>